<name>E7MLT8_9FIRM</name>
<dbReference type="HOGENOM" id="CLU_044590_6_2_9"/>
<dbReference type="GO" id="GO:0005737">
    <property type="term" value="C:cytoplasm"/>
    <property type="evidence" value="ECO:0007669"/>
    <property type="project" value="TreeGrafter"/>
</dbReference>
<evidence type="ECO:0000259" key="2">
    <source>
        <dbReference type="Pfam" id="PF04909"/>
    </source>
</evidence>
<keyword evidence="4" id="KW-1185">Reference proteome</keyword>
<dbReference type="Proteomes" id="UP000004097">
    <property type="component" value="Unassembled WGS sequence"/>
</dbReference>
<dbReference type="eggNOG" id="COG2159">
    <property type="taxonomic scope" value="Bacteria"/>
</dbReference>
<evidence type="ECO:0000313" key="3">
    <source>
        <dbReference type="EMBL" id="EFW24944.1"/>
    </source>
</evidence>
<accession>E7MLT8</accession>
<protein>
    <submittedName>
        <fullName evidence="3">Amidohydrolase family protein</fullName>
    </submittedName>
</protein>
<sequence>MIIDIHAHLDRDPISKTYLIGEQFEDMEKNKITKRVISTFYGRSISDANDEIAKLVDLYPDKFIGCAVINPKLDDSVDEVIRVSKMPQFKMIEFDSLEHGYRPEKFQYNIDPILQICEENNLIVKVFTGAGFYTMPDQWAFYSRRFKNIKFILEHLAGEDFRYGTVDLMKEESNLLMETSYETEIPALHKIFDSVEVERLFYGSNYPDNFTEISLMKFDSLNLSQDDLEKIMYKNAQKLLDISKEGEKL</sequence>
<dbReference type="GO" id="GO:0016831">
    <property type="term" value="F:carboxy-lyase activity"/>
    <property type="evidence" value="ECO:0007669"/>
    <property type="project" value="InterPro"/>
</dbReference>
<dbReference type="PANTHER" id="PTHR21240">
    <property type="entry name" value="2-AMINO-3-CARBOXYLMUCONATE-6-SEMIALDEHYDE DECARBOXYLASE"/>
    <property type="match status" value="1"/>
</dbReference>
<dbReference type="GO" id="GO:0016787">
    <property type="term" value="F:hydrolase activity"/>
    <property type="evidence" value="ECO:0007669"/>
    <property type="project" value="UniProtKB-KW"/>
</dbReference>
<dbReference type="STRING" id="706433.HMPREF9430_00501"/>
<dbReference type="RefSeq" id="WP_006525341.1">
    <property type="nucleotide sequence ID" value="NZ_GL637648.1"/>
</dbReference>
<dbReference type="GO" id="GO:0019748">
    <property type="term" value="P:secondary metabolic process"/>
    <property type="evidence" value="ECO:0007669"/>
    <property type="project" value="TreeGrafter"/>
</dbReference>
<evidence type="ECO:0000256" key="1">
    <source>
        <dbReference type="ARBA" id="ARBA00023239"/>
    </source>
</evidence>
<dbReference type="SUPFAM" id="SSF51556">
    <property type="entry name" value="Metallo-dependent hydrolases"/>
    <property type="match status" value="1"/>
</dbReference>
<gene>
    <name evidence="3" type="ORF">HMPREF9430_00501</name>
</gene>
<comment type="caution">
    <text evidence="3">The sequence shown here is derived from an EMBL/GenBank/DDBJ whole genome shotgun (WGS) entry which is preliminary data.</text>
</comment>
<reference evidence="3 4" key="1">
    <citation type="submission" date="2010-08" db="EMBL/GenBank/DDBJ databases">
        <authorList>
            <person name="Weinstock G."/>
            <person name="Sodergren E."/>
            <person name="Clifton S."/>
            <person name="Fulton L."/>
            <person name="Fulton B."/>
            <person name="Courtney L."/>
            <person name="Fronick C."/>
            <person name="Harrison M."/>
            <person name="Strong C."/>
            <person name="Farmer C."/>
            <person name="Delahaunty K."/>
            <person name="Markovic C."/>
            <person name="Hall O."/>
            <person name="Minx P."/>
            <person name="Tomlinson C."/>
            <person name="Mitreva M."/>
            <person name="Hou S."/>
            <person name="Chen J."/>
            <person name="Wollam A."/>
            <person name="Pepin K.H."/>
            <person name="Johnson M."/>
            <person name="Bhonagiri V."/>
            <person name="Zhang X."/>
            <person name="Suruliraj S."/>
            <person name="Warren W."/>
            <person name="Chinwalla A."/>
            <person name="Mardis E.R."/>
            <person name="Wilson R.K."/>
        </authorList>
    </citation>
    <scope>NUCLEOTIDE SEQUENCE [LARGE SCALE GENOMIC DNA]</scope>
    <source>
        <strain evidence="3 4">F0204</strain>
    </source>
</reference>
<dbReference type="AlphaFoldDB" id="E7MLT8"/>
<dbReference type="InterPro" id="IPR032465">
    <property type="entry name" value="ACMSD"/>
</dbReference>
<dbReference type="InterPro" id="IPR032466">
    <property type="entry name" value="Metal_Hydrolase"/>
</dbReference>
<dbReference type="Pfam" id="PF04909">
    <property type="entry name" value="Amidohydro_2"/>
    <property type="match status" value="1"/>
</dbReference>
<keyword evidence="1" id="KW-0456">Lyase</keyword>
<proteinExistence type="predicted"/>
<evidence type="ECO:0000313" key="4">
    <source>
        <dbReference type="Proteomes" id="UP000004097"/>
    </source>
</evidence>
<dbReference type="InterPro" id="IPR006680">
    <property type="entry name" value="Amidohydro-rel"/>
</dbReference>
<keyword evidence="3" id="KW-0378">Hydrolase</keyword>
<dbReference type="Gene3D" id="3.20.20.140">
    <property type="entry name" value="Metal-dependent hydrolases"/>
    <property type="match status" value="1"/>
</dbReference>
<dbReference type="EMBL" id="AECQ01000007">
    <property type="protein sequence ID" value="EFW24944.1"/>
    <property type="molecule type" value="Genomic_DNA"/>
</dbReference>
<dbReference type="OrthoDB" id="9771932at2"/>
<feature type="domain" description="Amidohydrolase-related" evidence="2">
    <location>
        <begin position="44"/>
        <end position="241"/>
    </location>
</feature>
<dbReference type="PANTHER" id="PTHR21240:SF28">
    <property type="entry name" value="ISO-OROTATE DECARBOXYLASE (EUROFUNG)"/>
    <property type="match status" value="1"/>
</dbReference>
<organism evidence="3 4">
    <name type="scientific">Solobacterium moorei F0204</name>
    <dbReference type="NCBI Taxonomy" id="706433"/>
    <lineage>
        <taxon>Bacteria</taxon>
        <taxon>Bacillati</taxon>
        <taxon>Bacillota</taxon>
        <taxon>Erysipelotrichia</taxon>
        <taxon>Erysipelotrichales</taxon>
        <taxon>Erysipelotrichaceae</taxon>
        <taxon>Solobacterium</taxon>
    </lineage>
</organism>